<keyword evidence="3" id="KW-1185">Reference proteome</keyword>
<dbReference type="HOGENOM" id="CLU_020336_13_0_5"/>
<dbReference type="GO" id="GO:0016020">
    <property type="term" value="C:membrane"/>
    <property type="evidence" value="ECO:0007669"/>
    <property type="project" value="TreeGrafter"/>
</dbReference>
<dbReference type="Proteomes" id="UP000008130">
    <property type="component" value="Chromosome"/>
</dbReference>
<dbReference type="RefSeq" id="WP_013651609.1">
    <property type="nucleotide sequence ID" value="NC_015259.1"/>
</dbReference>
<keyword evidence="2" id="KW-0378">Hydrolase</keyword>
<name>F2IWJ3_POLGS</name>
<dbReference type="OrthoDB" id="9815441at2"/>
<dbReference type="InterPro" id="IPR050266">
    <property type="entry name" value="AB_hydrolase_sf"/>
</dbReference>
<dbReference type="PATRIC" id="fig|991905.3.peg.876"/>
<evidence type="ECO:0000313" key="2">
    <source>
        <dbReference type="EMBL" id="ADZ69292.1"/>
    </source>
</evidence>
<organism evidence="2 3">
    <name type="scientific">Polymorphum gilvum (strain LMG 25793 / CGMCC 1.9160 / SL003B-26A1)</name>
    <dbReference type="NCBI Taxonomy" id="991905"/>
    <lineage>
        <taxon>Bacteria</taxon>
        <taxon>Pseudomonadati</taxon>
        <taxon>Pseudomonadota</taxon>
        <taxon>Alphaproteobacteria</taxon>
        <taxon>Rhodobacterales</taxon>
        <taxon>Paracoccaceae</taxon>
        <taxon>Polymorphum</taxon>
    </lineage>
</organism>
<feature type="domain" description="AB hydrolase-1" evidence="1">
    <location>
        <begin position="56"/>
        <end position="297"/>
    </location>
</feature>
<dbReference type="SUPFAM" id="SSF53474">
    <property type="entry name" value="alpha/beta-Hydrolases"/>
    <property type="match status" value="1"/>
</dbReference>
<dbReference type="eggNOG" id="COG0596">
    <property type="taxonomic scope" value="Bacteria"/>
</dbReference>
<proteinExistence type="predicted"/>
<dbReference type="PRINTS" id="PR00111">
    <property type="entry name" value="ABHYDROLASE"/>
</dbReference>
<dbReference type="InterPro" id="IPR029058">
    <property type="entry name" value="AB_hydrolase_fold"/>
</dbReference>
<evidence type="ECO:0000259" key="1">
    <source>
        <dbReference type="Pfam" id="PF00561"/>
    </source>
</evidence>
<dbReference type="Gene3D" id="3.40.50.1820">
    <property type="entry name" value="alpha/beta hydrolase"/>
    <property type="match status" value="1"/>
</dbReference>
<dbReference type="PANTHER" id="PTHR43798:SF33">
    <property type="entry name" value="HYDROLASE, PUTATIVE (AFU_ORTHOLOGUE AFUA_2G14860)-RELATED"/>
    <property type="match status" value="1"/>
</dbReference>
<gene>
    <name evidence="2" type="ordered locus">SL003B_0862</name>
</gene>
<dbReference type="AlphaFoldDB" id="F2IWJ3"/>
<dbReference type="GO" id="GO:0016787">
    <property type="term" value="F:hydrolase activity"/>
    <property type="evidence" value="ECO:0007669"/>
    <property type="project" value="UniProtKB-KW"/>
</dbReference>
<reference evidence="2 3" key="1">
    <citation type="journal article" date="2011" name="J. Bacteriol.">
        <title>Complete genome sequence of Polymorphum gilvum SL003B-26A1T, a crude oil-degrading bacterium from oil-polluted saline soil.</title>
        <authorList>
            <person name="Li S.G."/>
            <person name="Tang Y.Q."/>
            <person name="Nie Y."/>
            <person name="Cai M."/>
            <person name="Wu X.L."/>
        </authorList>
    </citation>
    <scope>NUCLEOTIDE SEQUENCE [LARGE SCALE GENOMIC DNA]</scope>
    <source>
        <strain evidence="3">LMG 25793 / CGMCC 1.9160 / SL003B-26A1</strain>
    </source>
</reference>
<dbReference type="STRING" id="991905.SL003B_0862"/>
<dbReference type="Pfam" id="PF00561">
    <property type="entry name" value="Abhydrolase_1"/>
    <property type="match status" value="1"/>
</dbReference>
<dbReference type="PANTHER" id="PTHR43798">
    <property type="entry name" value="MONOACYLGLYCEROL LIPASE"/>
    <property type="match status" value="1"/>
</dbReference>
<accession>F2IWJ3</accession>
<protein>
    <submittedName>
        <fullName evidence="2">Hydrolase, alpha/beta fold family protein</fullName>
    </submittedName>
</protein>
<evidence type="ECO:0000313" key="3">
    <source>
        <dbReference type="Proteomes" id="UP000008130"/>
    </source>
</evidence>
<dbReference type="EMBL" id="CP002568">
    <property type="protein sequence ID" value="ADZ69292.1"/>
    <property type="molecule type" value="Genomic_DNA"/>
</dbReference>
<sequence>MIATFLAVLALLAGYTEFRRRRILAAHRPTGSFAEIAGERLHYRFVPPDPGRADLPVLVFLHGASGNLADLELAFLEPLRGRYPMLFVDRPGLGHSERSDPLQAAPAAQARRIAALLEHCGIDRCVAVGHSFGAAVAAALALEEPARVRGLALVAPASHPWPGKVSWYYRFAALPGVGPLLCHTLALPAAELMAPSSLRGVFAPGEPPQGYARAIGLPLVFRPRSFRANACDLAALNDHLAEQAPFYPSLRQPAVVITGDDDRVVWPTIHAAGLKQDLPNVRLIVLEGAGHMPHHTHGQETRTAIAALAEVIARAGQHKTAV</sequence>
<dbReference type="InterPro" id="IPR000073">
    <property type="entry name" value="AB_hydrolase_1"/>
</dbReference>
<dbReference type="KEGG" id="pgv:SL003B_0862"/>